<dbReference type="EMBL" id="JACGWZ010000001">
    <property type="protein sequence ID" value="MBA8824189.1"/>
    <property type="molecule type" value="Genomic_DNA"/>
</dbReference>
<comment type="caution">
    <text evidence="2">The sequence shown here is derived from an EMBL/GenBank/DDBJ whole genome shotgun (WGS) entry which is preliminary data.</text>
</comment>
<accession>A0A839DTV3</accession>
<feature type="region of interest" description="Disordered" evidence="1">
    <location>
        <begin position="1"/>
        <end position="46"/>
    </location>
</feature>
<feature type="region of interest" description="Disordered" evidence="1">
    <location>
        <begin position="78"/>
        <end position="105"/>
    </location>
</feature>
<gene>
    <name evidence="2" type="ORF">FHX42_001518</name>
</gene>
<proteinExistence type="predicted"/>
<dbReference type="RefSeq" id="WP_182543328.1">
    <property type="nucleotide sequence ID" value="NZ_JACGWZ010000001.1"/>
</dbReference>
<sequence length="136" mass="14629">MIVPESDSATDARIAERERQLTESQRDNEILKAASPFSRRNSTPTTAMPAFVDASHEQFEVEELRHLTRFPVSTYYATKQREKTTRRTGRGGLLSWPSSSAPNGRTAVACTGLVRSGTTCAAGPDARSNGSGGLAG</sequence>
<dbReference type="AlphaFoldDB" id="A0A839DTV3"/>
<evidence type="ECO:0000313" key="2">
    <source>
        <dbReference type="EMBL" id="MBA8824189.1"/>
    </source>
</evidence>
<protein>
    <submittedName>
        <fullName evidence="2">Uncharacterized protein</fullName>
    </submittedName>
</protein>
<evidence type="ECO:0000256" key="1">
    <source>
        <dbReference type="SAM" id="MobiDB-lite"/>
    </source>
</evidence>
<evidence type="ECO:0000313" key="3">
    <source>
        <dbReference type="Proteomes" id="UP000569329"/>
    </source>
</evidence>
<reference evidence="2 3" key="1">
    <citation type="submission" date="2020-07" db="EMBL/GenBank/DDBJ databases">
        <title>Sequencing the genomes of 1000 actinobacteria strains.</title>
        <authorList>
            <person name="Klenk H.-P."/>
        </authorList>
    </citation>
    <scope>NUCLEOTIDE SEQUENCE [LARGE SCALE GENOMIC DNA]</scope>
    <source>
        <strain evidence="2 3">DSM 45975</strain>
    </source>
</reference>
<organism evidence="2 3">
    <name type="scientific">Halosaccharopolyspora lacisalsi</name>
    <dbReference type="NCBI Taxonomy" id="1000566"/>
    <lineage>
        <taxon>Bacteria</taxon>
        <taxon>Bacillati</taxon>
        <taxon>Actinomycetota</taxon>
        <taxon>Actinomycetes</taxon>
        <taxon>Pseudonocardiales</taxon>
        <taxon>Pseudonocardiaceae</taxon>
        <taxon>Halosaccharopolyspora</taxon>
    </lineage>
</organism>
<dbReference type="Proteomes" id="UP000569329">
    <property type="component" value="Unassembled WGS sequence"/>
</dbReference>
<feature type="compositionally biased region" description="Basic and acidic residues" evidence="1">
    <location>
        <begin position="13"/>
        <end position="30"/>
    </location>
</feature>
<keyword evidence="3" id="KW-1185">Reference proteome</keyword>
<name>A0A839DTV3_9PSEU</name>